<proteinExistence type="predicted"/>
<name>A0ABS8RWI5_DATST</name>
<protein>
    <submittedName>
        <fullName evidence="1">Uncharacterized protein</fullName>
    </submittedName>
</protein>
<comment type="caution">
    <text evidence="1">The sequence shown here is derived from an EMBL/GenBank/DDBJ whole genome shotgun (WGS) entry which is preliminary data.</text>
</comment>
<dbReference type="EMBL" id="JACEIK010000155">
    <property type="protein sequence ID" value="MCD7451197.1"/>
    <property type="molecule type" value="Genomic_DNA"/>
</dbReference>
<dbReference type="Proteomes" id="UP000823775">
    <property type="component" value="Unassembled WGS sequence"/>
</dbReference>
<gene>
    <name evidence="1" type="ORF">HAX54_010080</name>
</gene>
<sequence>MEMEEESFTVKEVEKQSALSVKKMKEMEVEPMENSREKEIKVKNKRTNYFNFNRICTV</sequence>
<keyword evidence="2" id="KW-1185">Reference proteome</keyword>
<accession>A0ABS8RWI5</accession>
<feature type="non-terminal residue" evidence="1">
    <location>
        <position position="58"/>
    </location>
</feature>
<organism evidence="1 2">
    <name type="scientific">Datura stramonium</name>
    <name type="common">Jimsonweed</name>
    <name type="synonym">Common thornapple</name>
    <dbReference type="NCBI Taxonomy" id="4076"/>
    <lineage>
        <taxon>Eukaryota</taxon>
        <taxon>Viridiplantae</taxon>
        <taxon>Streptophyta</taxon>
        <taxon>Embryophyta</taxon>
        <taxon>Tracheophyta</taxon>
        <taxon>Spermatophyta</taxon>
        <taxon>Magnoliopsida</taxon>
        <taxon>eudicotyledons</taxon>
        <taxon>Gunneridae</taxon>
        <taxon>Pentapetalae</taxon>
        <taxon>asterids</taxon>
        <taxon>lamiids</taxon>
        <taxon>Solanales</taxon>
        <taxon>Solanaceae</taxon>
        <taxon>Solanoideae</taxon>
        <taxon>Datureae</taxon>
        <taxon>Datura</taxon>
    </lineage>
</organism>
<evidence type="ECO:0000313" key="2">
    <source>
        <dbReference type="Proteomes" id="UP000823775"/>
    </source>
</evidence>
<evidence type="ECO:0000313" key="1">
    <source>
        <dbReference type="EMBL" id="MCD7451197.1"/>
    </source>
</evidence>
<reference evidence="1 2" key="1">
    <citation type="journal article" date="2021" name="BMC Genomics">
        <title>Datura genome reveals duplications of psychoactive alkaloid biosynthetic genes and high mutation rate following tissue culture.</title>
        <authorList>
            <person name="Rajewski A."/>
            <person name="Carter-House D."/>
            <person name="Stajich J."/>
            <person name="Litt A."/>
        </authorList>
    </citation>
    <scope>NUCLEOTIDE SEQUENCE [LARGE SCALE GENOMIC DNA]</scope>
    <source>
        <strain evidence="1">AR-01</strain>
    </source>
</reference>